<evidence type="ECO:0000256" key="8">
    <source>
        <dbReference type="ARBA" id="ARBA00023033"/>
    </source>
</evidence>
<evidence type="ECO:0000256" key="1">
    <source>
        <dbReference type="ARBA" id="ARBA00001971"/>
    </source>
</evidence>
<protein>
    <recommendedName>
        <fullName evidence="13">Cytochrome P450</fullName>
    </recommendedName>
</protein>
<dbReference type="PROSITE" id="PS00086">
    <property type="entry name" value="CYTOCHROME_P450"/>
    <property type="match status" value="1"/>
</dbReference>
<gene>
    <name evidence="11" type="ORF">PHLGIDRAFT_131188</name>
</gene>
<evidence type="ECO:0000256" key="10">
    <source>
        <dbReference type="RuleBase" id="RU000461"/>
    </source>
</evidence>
<dbReference type="SUPFAM" id="SSF48264">
    <property type="entry name" value="Cytochrome P450"/>
    <property type="match status" value="1"/>
</dbReference>
<comment type="cofactor">
    <cofactor evidence="1 9">
        <name>heme</name>
        <dbReference type="ChEBI" id="CHEBI:30413"/>
    </cofactor>
</comment>
<evidence type="ECO:0000256" key="6">
    <source>
        <dbReference type="ARBA" id="ARBA00023002"/>
    </source>
</evidence>
<organism evidence="11 12">
    <name type="scientific">Phlebiopsis gigantea (strain 11061_1 CR5-6)</name>
    <name type="common">White-rot fungus</name>
    <name type="synonym">Peniophora gigantea</name>
    <dbReference type="NCBI Taxonomy" id="745531"/>
    <lineage>
        <taxon>Eukaryota</taxon>
        <taxon>Fungi</taxon>
        <taxon>Dikarya</taxon>
        <taxon>Basidiomycota</taxon>
        <taxon>Agaricomycotina</taxon>
        <taxon>Agaricomycetes</taxon>
        <taxon>Polyporales</taxon>
        <taxon>Phanerochaetaceae</taxon>
        <taxon>Phlebiopsis</taxon>
    </lineage>
</organism>
<evidence type="ECO:0008006" key="13">
    <source>
        <dbReference type="Google" id="ProtNLM"/>
    </source>
</evidence>
<evidence type="ECO:0000313" key="12">
    <source>
        <dbReference type="Proteomes" id="UP000053257"/>
    </source>
</evidence>
<accession>A0A0C3RZ26</accession>
<feature type="binding site" description="axial binding residue" evidence="9">
    <location>
        <position position="457"/>
    </location>
    <ligand>
        <name>heme</name>
        <dbReference type="ChEBI" id="CHEBI:30413"/>
    </ligand>
    <ligandPart>
        <name>Fe</name>
        <dbReference type="ChEBI" id="CHEBI:18248"/>
    </ligandPart>
</feature>
<evidence type="ECO:0000313" key="11">
    <source>
        <dbReference type="EMBL" id="KIP01597.1"/>
    </source>
</evidence>
<dbReference type="PRINTS" id="PR00385">
    <property type="entry name" value="P450"/>
</dbReference>
<evidence type="ECO:0000256" key="5">
    <source>
        <dbReference type="ARBA" id="ARBA00022723"/>
    </source>
</evidence>
<keyword evidence="6 10" id="KW-0560">Oxidoreductase</keyword>
<dbReference type="GO" id="GO:0005506">
    <property type="term" value="F:iron ion binding"/>
    <property type="evidence" value="ECO:0007669"/>
    <property type="project" value="InterPro"/>
</dbReference>
<dbReference type="InterPro" id="IPR036396">
    <property type="entry name" value="Cyt_P450_sf"/>
</dbReference>
<dbReference type="Gene3D" id="1.10.630.10">
    <property type="entry name" value="Cytochrome P450"/>
    <property type="match status" value="1"/>
</dbReference>
<comment type="pathway">
    <text evidence="2">Secondary metabolite biosynthesis.</text>
</comment>
<dbReference type="STRING" id="745531.A0A0C3RZ26"/>
<dbReference type="InterPro" id="IPR002401">
    <property type="entry name" value="Cyt_P450_E_grp-I"/>
</dbReference>
<dbReference type="PANTHER" id="PTHR24305:SF166">
    <property type="entry name" value="CYTOCHROME P450 12A4, MITOCHONDRIAL-RELATED"/>
    <property type="match status" value="1"/>
</dbReference>
<dbReference type="Pfam" id="PF00067">
    <property type="entry name" value="p450"/>
    <property type="match status" value="1"/>
</dbReference>
<sequence>MAGFLQLASLGLGLWLVRRALYVYKAIRNIRGIPVYISLIEPSSICSAFFPKGTWNPRITHAWDHQERYDEMGAEAILFVPLFFGVAVVHSGSPELNRQLYTDIKTWPKPARALNLNFMGENLLTLNGEDWRKHRKITAPAFDSQIYADVWKVTTNLYCQMMNSEAWKSGDQHYFDNFNDITTRLALLVIAACGFNMNVPWDGPFLREGFEEPLDSVIVRVCKVLLPRIVFPDWIWKAPIKGVRELQRSFLEMQRFLDLEIEAKRKELSLEKEHDTAESKNLFSRVVLASQTEGAKGLTHEEIRGNLFIYLFAGHETTAHTLVTALALLAAYQDEQERVYRHIMSVAGDRDMEYADYSDLTPVLHCFYEALRLYPLATNSLRIAAEDTSITAPGLTKDGNNTVFIGKGFEVIVDMVGSTRNARNFPDPIAFKPRRWESADTAVMENFMAFSAGPRLCLGRKFSTVESVCFLSNVLRDWRFDAKLEEGETATLWLERVMKPDIGVTLKIDNTPLLVTRR</sequence>
<evidence type="ECO:0000256" key="4">
    <source>
        <dbReference type="ARBA" id="ARBA00022617"/>
    </source>
</evidence>
<dbReference type="InterPro" id="IPR050121">
    <property type="entry name" value="Cytochrome_P450_monoxygenase"/>
</dbReference>
<dbReference type="InterPro" id="IPR001128">
    <property type="entry name" value="Cyt_P450"/>
</dbReference>
<reference evidence="11 12" key="1">
    <citation type="journal article" date="2014" name="PLoS Genet.">
        <title>Analysis of the Phlebiopsis gigantea genome, transcriptome and secretome provides insight into its pioneer colonization strategies of wood.</title>
        <authorList>
            <person name="Hori C."/>
            <person name="Ishida T."/>
            <person name="Igarashi K."/>
            <person name="Samejima M."/>
            <person name="Suzuki H."/>
            <person name="Master E."/>
            <person name="Ferreira P."/>
            <person name="Ruiz-Duenas F.J."/>
            <person name="Held B."/>
            <person name="Canessa P."/>
            <person name="Larrondo L.F."/>
            <person name="Schmoll M."/>
            <person name="Druzhinina I.S."/>
            <person name="Kubicek C.P."/>
            <person name="Gaskell J.A."/>
            <person name="Kersten P."/>
            <person name="St John F."/>
            <person name="Glasner J."/>
            <person name="Sabat G."/>
            <person name="Splinter BonDurant S."/>
            <person name="Syed K."/>
            <person name="Yadav J."/>
            <person name="Mgbeahuruike A.C."/>
            <person name="Kovalchuk A."/>
            <person name="Asiegbu F.O."/>
            <person name="Lackner G."/>
            <person name="Hoffmeister D."/>
            <person name="Rencoret J."/>
            <person name="Gutierrez A."/>
            <person name="Sun H."/>
            <person name="Lindquist E."/>
            <person name="Barry K."/>
            <person name="Riley R."/>
            <person name="Grigoriev I.V."/>
            <person name="Henrissat B."/>
            <person name="Kues U."/>
            <person name="Berka R.M."/>
            <person name="Martinez A.T."/>
            <person name="Covert S.F."/>
            <person name="Blanchette R.A."/>
            <person name="Cullen D."/>
        </authorList>
    </citation>
    <scope>NUCLEOTIDE SEQUENCE [LARGE SCALE GENOMIC DNA]</scope>
    <source>
        <strain evidence="11 12">11061_1 CR5-6</strain>
    </source>
</reference>
<keyword evidence="4 9" id="KW-0349">Heme</keyword>
<dbReference type="AlphaFoldDB" id="A0A0C3RZ26"/>
<proteinExistence type="inferred from homology"/>
<keyword evidence="8 10" id="KW-0503">Monooxygenase</keyword>
<evidence type="ECO:0000256" key="3">
    <source>
        <dbReference type="ARBA" id="ARBA00010617"/>
    </source>
</evidence>
<evidence type="ECO:0000256" key="2">
    <source>
        <dbReference type="ARBA" id="ARBA00005179"/>
    </source>
</evidence>
<evidence type="ECO:0000256" key="7">
    <source>
        <dbReference type="ARBA" id="ARBA00023004"/>
    </source>
</evidence>
<dbReference type="Proteomes" id="UP000053257">
    <property type="component" value="Unassembled WGS sequence"/>
</dbReference>
<dbReference type="PANTHER" id="PTHR24305">
    <property type="entry name" value="CYTOCHROME P450"/>
    <property type="match status" value="1"/>
</dbReference>
<keyword evidence="12" id="KW-1185">Reference proteome</keyword>
<name>A0A0C3RZ26_PHLG1</name>
<dbReference type="GO" id="GO:0020037">
    <property type="term" value="F:heme binding"/>
    <property type="evidence" value="ECO:0007669"/>
    <property type="project" value="InterPro"/>
</dbReference>
<dbReference type="PRINTS" id="PR00463">
    <property type="entry name" value="EP450I"/>
</dbReference>
<keyword evidence="5 9" id="KW-0479">Metal-binding</keyword>
<dbReference type="EMBL" id="KN840762">
    <property type="protein sequence ID" value="KIP01597.1"/>
    <property type="molecule type" value="Genomic_DNA"/>
</dbReference>
<evidence type="ECO:0000256" key="9">
    <source>
        <dbReference type="PIRSR" id="PIRSR602401-1"/>
    </source>
</evidence>
<keyword evidence="7 9" id="KW-0408">Iron</keyword>
<dbReference type="HOGENOM" id="CLU_001570_25_0_1"/>
<dbReference type="OrthoDB" id="1470350at2759"/>
<dbReference type="GO" id="GO:0004497">
    <property type="term" value="F:monooxygenase activity"/>
    <property type="evidence" value="ECO:0007669"/>
    <property type="project" value="UniProtKB-KW"/>
</dbReference>
<dbReference type="GO" id="GO:0016705">
    <property type="term" value="F:oxidoreductase activity, acting on paired donors, with incorporation or reduction of molecular oxygen"/>
    <property type="evidence" value="ECO:0007669"/>
    <property type="project" value="InterPro"/>
</dbReference>
<dbReference type="InterPro" id="IPR017972">
    <property type="entry name" value="Cyt_P450_CS"/>
</dbReference>
<comment type="similarity">
    <text evidence="3 10">Belongs to the cytochrome P450 family.</text>
</comment>